<comment type="pathway">
    <text evidence="4">Nucleotide-sugar biosynthesis; UDP-alpha-D-xylose biosynthesis; UDP-alpha-D-xylose from UDP-alpha-D-glucuronate: step 1/1.</text>
</comment>
<evidence type="ECO:0000256" key="7">
    <source>
        <dbReference type="ARBA" id="ARBA00012438"/>
    </source>
</evidence>
<feature type="domain" description="PAC" evidence="32">
    <location>
        <begin position="1060"/>
        <end position="1112"/>
    </location>
</feature>
<dbReference type="Pfam" id="PF08448">
    <property type="entry name" value="PAS_4"/>
    <property type="match status" value="1"/>
</dbReference>
<dbReference type="PROSITE" id="PS50110">
    <property type="entry name" value="RESPONSE_REGULATORY"/>
    <property type="match status" value="1"/>
</dbReference>
<evidence type="ECO:0000256" key="19">
    <source>
        <dbReference type="ARBA" id="ARBA00023027"/>
    </source>
</evidence>
<dbReference type="Pfam" id="PF00512">
    <property type="entry name" value="HisKA"/>
    <property type="match status" value="1"/>
</dbReference>
<feature type="domain" description="GGDEF" evidence="33">
    <location>
        <begin position="217"/>
        <end position="353"/>
    </location>
</feature>
<evidence type="ECO:0000256" key="10">
    <source>
        <dbReference type="ARBA" id="ARBA00022679"/>
    </source>
</evidence>
<dbReference type="SUPFAM" id="SSF47384">
    <property type="entry name" value="Homodimeric domain of signal transducing histidine kinase"/>
    <property type="match status" value="1"/>
</dbReference>
<evidence type="ECO:0000256" key="2">
    <source>
        <dbReference type="ARBA" id="ARBA00001911"/>
    </source>
</evidence>
<reference evidence="34" key="1">
    <citation type="submission" date="2022-10" db="EMBL/GenBank/DDBJ databases">
        <authorList>
            <person name="Chen Y."/>
            <person name="Dougan E. K."/>
            <person name="Chan C."/>
            <person name="Rhodes N."/>
            <person name="Thang M."/>
        </authorList>
    </citation>
    <scope>NUCLEOTIDE SEQUENCE</scope>
</reference>
<dbReference type="EC" id="2.7.13.3" evidence="7"/>
<evidence type="ECO:0000256" key="6">
    <source>
        <dbReference type="ARBA" id="ARBA00012290"/>
    </source>
</evidence>
<feature type="compositionally biased region" description="Basic and acidic residues" evidence="28">
    <location>
        <begin position="833"/>
        <end position="843"/>
    </location>
</feature>
<dbReference type="GO" id="GO:0042732">
    <property type="term" value="P:D-xylose metabolic process"/>
    <property type="evidence" value="ECO:0007669"/>
    <property type="project" value="InterPro"/>
</dbReference>
<dbReference type="GO" id="GO:0006355">
    <property type="term" value="P:regulation of DNA-templated transcription"/>
    <property type="evidence" value="ECO:0007669"/>
    <property type="project" value="InterPro"/>
</dbReference>
<keyword evidence="23" id="KW-0456">Lyase</keyword>
<dbReference type="InterPro" id="IPR013656">
    <property type="entry name" value="PAS_4"/>
</dbReference>
<evidence type="ECO:0000256" key="14">
    <source>
        <dbReference type="ARBA" id="ARBA00022793"/>
    </source>
</evidence>
<feature type="domain" description="Response regulatory" evidence="30">
    <location>
        <begin position="1382"/>
        <end position="1501"/>
    </location>
</feature>
<evidence type="ECO:0000313" key="36">
    <source>
        <dbReference type="Proteomes" id="UP001152797"/>
    </source>
</evidence>
<evidence type="ECO:0000259" key="31">
    <source>
        <dbReference type="PROSITE" id="PS50112"/>
    </source>
</evidence>
<evidence type="ECO:0000256" key="25">
    <source>
        <dbReference type="ARBA" id="ARBA00049410"/>
    </source>
</evidence>
<comment type="caution">
    <text evidence="34">The sequence shown here is derived from an EMBL/GenBank/DDBJ whole genome shotgun (WGS) entry which is preliminary data.</text>
</comment>
<name>A0A9P1BI07_9DINO</name>
<comment type="catalytic activity">
    <reaction evidence="1">
        <text>ATP + protein L-histidine = ADP + protein N-phospho-L-histidine.</text>
        <dbReference type="EC" id="2.7.13.3"/>
    </reaction>
</comment>
<dbReference type="GO" id="GO:0048040">
    <property type="term" value="F:UDP-glucuronate decarboxylase activity"/>
    <property type="evidence" value="ECO:0007669"/>
    <property type="project" value="UniProtKB-EC"/>
</dbReference>
<evidence type="ECO:0000256" key="15">
    <source>
        <dbReference type="ARBA" id="ARBA00022840"/>
    </source>
</evidence>
<evidence type="ECO:0000256" key="23">
    <source>
        <dbReference type="ARBA" id="ARBA00023239"/>
    </source>
</evidence>
<dbReference type="EC" id="4.1.1.35" evidence="6"/>
<dbReference type="InterPro" id="IPR000700">
    <property type="entry name" value="PAS-assoc_C"/>
</dbReference>
<dbReference type="Pfam" id="PF13426">
    <property type="entry name" value="PAS_9"/>
    <property type="match status" value="1"/>
</dbReference>
<accession>A0A9P1BI07</accession>
<evidence type="ECO:0000259" key="32">
    <source>
        <dbReference type="PROSITE" id="PS50113"/>
    </source>
</evidence>
<dbReference type="Gene3D" id="3.40.50.2300">
    <property type="match status" value="1"/>
</dbReference>
<dbReference type="InterPro" id="IPR001789">
    <property type="entry name" value="Sig_transdc_resp-reg_receiver"/>
</dbReference>
<evidence type="ECO:0000256" key="11">
    <source>
        <dbReference type="ARBA" id="ARBA00022692"/>
    </source>
</evidence>
<dbReference type="Proteomes" id="UP001152797">
    <property type="component" value="Unassembled WGS sequence"/>
</dbReference>
<keyword evidence="15" id="KW-0067">ATP-binding</keyword>
<dbReference type="NCBIfam" id="TIGR00229">
    <property type="entry name" value="sensory_box"/>
    <property type="match status" value="3"/>
</dbReference>
<dbReference type="EMBL" id="CAMXCT020000001">
    <property type="protein sequence ID" value="CAL1125236.1"/>
    <property type="molecule type" value="Genomic_DNA"/>
</dbReference>
<keyword evidence="19" id="KW-0520">NAD</keyword>
<keyword evidence="16" id="KW-0735">Signal-anchor</keyword>
<keyword evidence="10" id="KW-0808">Transferase</keyword>
<keyword evidence="22" id="KW-0325">Glycoprotein</keyword>
<evidence type="ECO:0000256" key="22">
    <source>
        <dbReference type="ARBA" id="ARBA00023180"/>
    </source>
</evidence>
<feature type="region of interest" description="Disordered" evidence="28">
    <location>
        <begin position="11"/>
        <end position="30"/>
    </location>
</feature>
<dbReference type="OrthoDB" id="60033at2759"/>
<feature type="domain" description="PAS" evidence="31">
    <location>
        <begin position="987"/>
        <end position="1056"/>
    </location>
</feature>
<comment type="similarity">
    <text evidence="5">Belongs to the NAD(P)-dependent epimerase/dehydratase family. UDP-glucuronic acid decarboxylase subfamily.</text>
</comment>
<dbReference type="Pfam" id="PF00989">
    <property type="entry name" value="PAS"/>
    <property type="match status" value="1"/>
</dbReference>
<proteinExistence type="inferred from homology"/>
<dbReference type="InterPro" id="IPR044516">
    <property type="entry name" value="UXS-like"/>
</dbReference>
<evidence type="ECO:0000256" key="12">
    <source>
        <dbReference type="ARBA" id="ARBA00022741"/>
    </source>
</evidence>
<dbReference type="InterPro" id="IPR011006">
    <property type="entry name" value="CheY-like_superfamily"/>
</dbReference>
<evidence type="ECO:0000256" key="13">
    <source>
        <dbReference type="ARBA" id="ARBA00022777"/>
    </source>
</evidence>
<keyword evidence="20" id="KW-0333">Golgi apparatus</keyword>
<keyword evidence="13" id="KW-0418">Kinase</keyword>
<keyword evidence="12" id="KW-0547">Nucleotide-binding</keyword>
<dbReference type="CDD" id="cd05230">
    <property type="entry name" value="UGD_SDR_e"/>
    <property type="match status" value="1"/>
</dbReference>
<dbReference type="InterPro" id="IPR001610">
    <property type="entry name" value="PAC"/>
</dbReference>
<feature type="region of interest" description="Disordered" evidence="28">
    <location>
        <begin position="824"/>
        <end position="843"/>
    </location>
</feature>
<dbReference type="FunFam" id="3.40.50.720:FF:000065">
    <property type="entry name" value="UDP-glucuronic acid decarboxylase 1"/>
    <property type="match status" value="1"/>
</dbReference>
<dbReference type="SUPFAM" id="SSF51735">
    <property type="entry name" value="NAD(P)-binding Rossmann-fold domains"/>
    <property type="match status" value="1"/>
</dbReference>
<dbReference type="InterPro" id="IPR003661">
    <property type="entry name" value="HisK_dim/P_dom"/>
</dbReference>
<evidence type="ECO:0000256" key="27">
    <source>
        <dbReference type="SAM" id="Coils"/>
    </source>
</evidence>
<feature type="domain" description="Histidine kinase" evidence="29">
    <location>
        <begin position="1130"/>
        <end position="1350"/>
    </location>
</feature>
<dbReference type="EMBL" id="CAMXCT010000001">
    <property type="protein sequence ID" value="CAI3971861.1"/>
    <property type="molecule type" value="Genomic_DNA"/>
</dbReference>
<comment type="catalytic activity">
    <reaction evidence="25">
        <text>UDP-alpha-D-glucuronate + H(+) = UDP-alpha-D-xylose + CO2</text>
        <dbReference type="Rhea" id="RHEA:23916"/>
        <dbReference type="ChEBI" id="CHEBI:15378"/>
        <dbReference type="ChEBI" id="CHEBI:16526"/>
        <dbReference type="ChEBI" id="CHEBI:57632"/>
        <dbReference type="ChEBI" id="CHEBI:58052"/>
        <dbReference type="EC" id="4.1.1.35"/>
    </reaction>
    <physiologicalReaction direction="left-to-right" evidence="25">
        <dbReference type="Rhea" id="RHEA:23917"/>
    </physiologicalReaction>
</comment>
<dbReference type="CDD" id="cd01949">
    <property type="entry name" value="GGDEF"/>
    <property type="match status" value="1"/>
</dbReference>
<dbReference type="InterPro" id="IPR043128">
    <property type="entry name" value="Rev_trsase/Diguanyl_cyclase"/>
</dbReference>
<dbReference type="PROSITE" id="PS50887">
    <property type="entry name" value="GGDEF"/>
    <property type="match status" value="1"/>
</dbReference>
<dbReference type="Gene3D" id="1.10.287.130">
    <property type="match status" value="1"/>
</dbReference>
<dbReference type="PANTHER" id="PTHR43078">
    <property type="entry name" value="UDP-GLUCURONIC ACID DECARBOXYLASE-RELATED"/>
    <property type="match status" value="1"/>
</dbReference>
<dbReference type="SMART" id="SM00388">
    <property type="entry name" value="HisKA"/>
    <property type="match status" value="1"/>
</dbReference>
<dbReference type="Gene3D" id="3.30.70.270">
    <property type="match status" value="1"/>
</dbReference>
<comment type="subcellular location">
    <subcellularLocation>
        <location evidence="3">Golgi apparatus</location>
        <location evidence="3">Golgi stack membrane</location>
        <topology evidence="3">Single-pass type II membrane protein</topology>
    </subcellularLocation>
</comment>
<dbReference type="GO" id="GO:0032580">
    <property type="term" value="C:Golgi cisterna membrane"/>
    <property type="evidence" value="ECO:0007669"/>
    <property type="project" value="UniProtKB-SubCell"/>
</dbReference>
<evidence type="ECO:0000256" key="5">
    <source>
        <dbReference type="ARBA" id="ARBA00007505"/>
    </source>
</evidence>
<dbReference type="SMART" id="SM00267">
    <property type="entry name" value="GGDEF"/>
    <property type="match status" value="1"/>
</dbReference>
<comment type="cofactor">
    <cofactor evidence="2">
        <name>NAD(+)</name>
        <dbReference type="ChEBI" id="CHEBI:57540"/>
    </cofactor>
</comment>
<evidence type="ECO:0000256" key="21">
    <source>
        <dbReference type="ARBA" id="ARBA00023136"/>
    </source>
</evidence>
<keyword evidence="17" id="KW-1133">Transmembrane helix</keyword>
<dbReference type="PANTHER" id="PTHR43078:SF6">
    <property type="entry name" value="UDP-GLUCURONIC ACID DECARBOXYLASE 1"/>
    <property type="match status" value="1"/>
</dbReference>
<feature type="domain" description="PAS" evidence="31">
    <location>
        <begin position="63"/>
        <end position="108"/>
    </location>
</feature>
<evidence type="ECO:0000256" key="3">
    <source>
        <dbReference type="ARBA" id="ARBA00004447"/>
    </source>
</evidence>
<keyword evidence="21" id="KW-0472">Membrane</keyword>
<dbReference type="PROSITE" id="PS50113">
    <property type="entry name" value="PAC"/>
    <property type="match status" value="1"/>
</dbReference>
<dbReference type="InterPro" id="IPR029787">
    <property type="entry name" value="Nucleotide_cyclase"/>
</dbReference>
<dbReference type="SUPFAM" id="SSF55073">
    <property type="entry name" value="Nucleotide cyclase"/>
    <property type="match status" value="1"/>
</dbReference>
<dbReference type="CDD" id="cd00082">
    <property type="entry name" value="HisKA"/>
    <property type="match status" value="1"/>
</dbReference>
<evidence type="ECO:0000256" key="20">
    <source>
        <dbReference type="ARBA" id="ARBA00023034"/>
    </source>
</evidence>
<dbReference type="SUPFAM" id="SSF55785">
    <property type="entry name" value="PYP-like sensor domain (PAS domain)"/>
    <property type="match status" value="3"/>
</dbReference>
<keyword evidence="36" id="KW-1185">Reference proteome</keyword>
<reference evidence="35 36" key="2">
    <citation type="submission" date="2024-05" db="EMBL/GenBank/DDBJ databases">
        <authorList>
            <person name="Chen Y."/>
            <person name="Shah S."/>
            <person name="Dougan E. K."/>
            <person name="Thang M."/>
            <person name="Chan C."/>
        </authorList>
    </citation>
    <scope>NUCLEOTIDE SEQUENCE [LARGE SCALE GENOMIC DNA]</scope>
</reference>
<gene>
    <name evidence="34" type="ORF">C1SCF055_LOCUS451</name>
</gene>
<dbReference type="InterPro" id="IPR000160">
    <property type="entry name" value="GGDEF_dom"/>
</dbReference>
<dbReference type="PROSITE" id="PS50112">
    <property type="entry name" value="PAS"/>
    <property type="match status" value="3"/>
</dbReference>
<dbReference type="SMART" id="SM00091">
    <property type="entry name" value="PAS"/>
    <property type="match status" value="3"/>
</dbReference>
<dbReference type="SMART" id="SM00387">
    <property type="entry name" value="HATPase_c"/>
    <property type="match status" value="1"/>
</dbReference>
<evidence type="ECO:0000256" key="9">
    <source>
        <dbReference type="ARBA" id="ARBA00022553"/>
    </source>
</evidence>
<dbReference type="Pfam" id="PF02518">
    <property type="entry name" value="HATPase_c"/>
    <property type="match status" value="1"/>
</dbReference>
<dbReference type="Gene3D" id="3.30.565.10">
    <property type="entry name" value="Histidine kinase-like ATPase, C-terminal domain"/>
    <property type="match status" value="1"/>
</dbReference>
<dbReference type="Pfam" id="PF16363">
    <property type="entry name" value="GDP_Man_Dehyd"/>
    <property type="match status" value="1"/>
</dbReference>
<dbReference type="InterPro" id="IPR004358">
    <property type="entry name" value="Sig_transdc_His_kin-like_C"/>
</dbReference>
<dbReference type="GO" id="GO:0000155">
    <property type="term" value="F:phosphorelay sensor kinase activity"/>
    <property type="evidence" value="ECO:0007669"/>
    <property type="project" value="InterPro"/>
</dbReference>
<organism evidence="34">
    <name type="scientific">Cladocopium goreaui</name>
    <dbReference type="NCBI Taxonomy" id="2562237"/>
    <lineage>
        <taxon>Eukaryota</taxon>
        <taxon>Sar</taxon>
        <taxon>Alveolata</taxon>
        <taxon>Dinophyceae</taxon>
        <taxon>Suessiales</taxon>
        <taxon>Symbiodiniaceae</taxon>
        <taxon>Cladocopium</taxon>
    </lineage>
</organism>
<dbReference type="GO" id="GO:0070403">
    <property type="term" value="F:NAD+ binding"/>
    <property type="evidence" value="ECO:0007669"/>
    <property type="project" value="InterPro"/>
</dbReference>
<dbReference type="SUPFAM" id="SSF52172">
    <property type="entry name" value="CheY-like"/>
    <property type="match status" value="1"/>
</dbReference>
<dbReference type="InterPro" id="IPR005467">
    <property type="entry name" value="His_kinase_dom"/>
</dbReference>
<evidence type="ECO:0000256" key="8">
    <source>
        <dbReference type="ARBA" id="ARBA00018816"/>
    </source>
</evidence>
<dbReference type="NCBIfam" id="TIGR00254">
    <property type="entry name" value="GGDEF"/>
    <property type="match status" value="1"/>
</dbReference>
<dbReference type="Pfam" id="PF00990">
    <property type="entry name" value="GGDEF"/>
    <property type="match status" value="1"/>
</dbReference>
<protein>
    <recommendedName>
        <fullName evidence="8">UDP-glucuronic acid decarboxylase 1</fullName>
        <ecNumber evidence="7">2.7.13.3</ecNumber>
        <ecNumber evidence="6">4.1.1.35</ecNumber>
    </recommendedName>
    <alternativeName>
        <fullName evidence="24">UDP-glucuronate decarboxylase 1</fullName>
    </alternativeName>
</protein>
<evidence type="ECO:0000256" key="16">
    <source>
        <dbReference type="ARBA" id="ARBA00022968"/>
    </source>
</evidence>
<dbReference type="EMBL" id="CAMXCT030000001">
    <property type="protein sequence ID" value="CAL4759173.1"/>
    <property type="molecule type" value="Genomic_DNA"/>
</dbReference>
<feature type="modified residue" description="4-aspartylphosphate" evidence="26">
    <location>
        <position position="1436"/>
    </location>
</feature>
<keyword evidence="18" id="KW-0902">Two-component regulatory system</keyword>
<evidence type="ECO:0000256" key="4">
    <source>
        <dbReference type="ARBA" id="ARBA00005100"/>
    </source>
</evidence>
<evidence type="ECO:0000313" key="35">
    <source>
        <dbReference type="EMBL" id="CAL4759173.1"/>
    </source>
</evidence>
<dbReference type="InterPro" id="IPR016040">
    <property type="entry name" value="NAD(P)-bd_dom"/>
</dbReference>
<dbReference type="FunFam" id="3.30.565.10:FF:000010">
    <property type="entry name" value="Sensor histidine kinase RcsC"/>
    <property type="match status" value="1"/>
</dbReference>
<dbReference type="FunFam" id="1.10.287.130:FF:000004">
    <property type="entry name" value="Ethylene receptor 1"/>
    <property type="match status" value="1"/>
</dbReference>
<dbReference type="GO" id="GO:0005524">
    <property type="term" value="F:ATP binding"/>
    <property type="evidence" value="ECO:0007669"/>
    <property type="project" value="UniProtKB-KW"/>
</dbReference>
<dbReference type="PROSITE" id="PS50109">
    <property type="entry name" value="HIS_KIN"/>
    <property type="match status" value="1"/>
</dbReference>
<keyword evidence="27" id="KW-0175">Coiled coil</keyword>
<sequence>MPQKKDFIGCSLPRTPLRRDKTTMSSRPSPTLVRRFDHPWHWSSVSENNVNSSEDARNQPSFTTTALRHAIAMISDGVYVLDGDTLVVRDVNPAACELLGRLQKDVVGYCFTALCTDSTQETTHREIGNSARRGANILTLQQHAQGHSVPVELRIRPLAEQDRTQLLVTVRDLSDRHRADQMARTPAFTDPLTGLADRRAFDQFLQAAITEAKEGVHHFAVFFVDLNNFHLVNEQFGHMAGDDTLKEIALRLKSAFREEDTVARYGGDEFVALVRYSNSDADFLHRISARIAHQYASSLDRDVWEFALELQNLSAAGVSINDLRWLACNGYVNHGEELEQTNEGHRVFRTYPGLGFTQRSCFVLTRAGVQFASRIDQDETISKSRSGLPVLNVKTSSNGTVTLQNTLTSGEADVEEDAVPHWDQERRELRLMGTLVKQFRLPSPNQETVLQAFQEEGWPTRVDDPLPPVSDLEPKRRLHDTIKSLNRHQKAKNIRFMGDGRGEGVLWAPSVDTFDWAFHADSLHLVLFGHDVICLDNLFTSRKENIAPLLEHSNFEFIRHDVTVPILLEADEIYNLACPASPVHYQYNPIKTVKTSVIGIINVLGMARRMRARVLHTSTSEVYGDPEMSPQSESYVGHVNPIGPRACYDEGKRCAETLCFDYKRTHNLDVRVVRIFNTYGPIMHPHDGRVISSLVVSAISGEDIYIHGDGSQTRSFCYVSDLVEVLIRFMRCEEIPTGPVNVGNPEEISILELAKVILELSNSESKIQYLPSREDDPKQRRPDITRAKKMLGWEPSVALREGLTKTIEYFRSLDLADFRPPTGLLASHSEQSSSRHEAEPPEEHLRALRALQQKVDALELEVAAHRRIEQQHSDFLNNSLECLHKVGPDGSILWANKAELDLLGYQHDEYVGHHIREFHVDQDVIQEILDQLTSGEDIYNRQARLRCKDGSIRDVLIHSNAYFENDELVYTRCFTRDISESKLADRDRGLLAAIVETSEDAIVSKNLNTIITSWNAGAERLFGYTAEEAIGQSINMLIPEDRRDEEPEILSRIRRGERISHFETIRRRKDGSLVNISLAISPIIDCNGNIVGASKIARDISQQVETKKQLEQAINRAERANEAKTSFLANISHELRTPMTAVLGFADILRIELDDPEQLERVDTITRNGKYLLTLLDDLLDLSKIEAGKTEIARESMAVRSLIKDVSALMSVRAFQEGIPLKFEWLTEVPKRVTADRIRTRQILVNLISNALKFTNEGEVIVQMRLNRENEVPTLDFSVIDTGIGIAPDKLQEIFQPFTQASYDTGREFGGAGLGLSISRRLAQAMGGTISVQSEPGKGSCFTLSLKVNDKQLKDLVQPLKTPIAKRPTGGSGGKLPRIDARVLLADDRRDVWRVGKYFLERCGAEVAIAEDGRQALDCTLAAVEDGKPFQVILMDMQMPVMNGEEAVRELRAKGIDVPIIALTADAMQRQREACLKVGCTDYFAKPIDGIKLMQLVASHLQP</sequence>
<feature type="domain" description="PAS" evidence="31">
    <location>
        <begin position="889"/>
        <end position="918"/>
    </location>
</feature>
<dbReference type="CDD" id="cd16922">
    <property type="entry name" value="HATPase_EvgS-ArcB-TorS-like"/>
    <property type="match status" value="1"/>
</dbReference>
<evidence type="ECO:0000259" key="30">
    <source>
        <dbReference type="PROSITE" id="PS50110"/>
    </source>
</evidence>
<dbReference type="InterPro" id="IPR036097">
    <property type="entry name" value="HisK_dim/P_sf"/>
</dbReference>
<dbReference type="InterPro" id="IPR036890">
    <property type="entry name" value="HATPase_C_sf"/>
</dbReference>
<keyword evidence="9 26" id="KW-0597">Phosphoprotein</keyword>
<dbReference type="PRINTS" id="PR00344">
    <property type="entry name" value="BCTRLSENSOR"/>
</dbReference>
<keyword evidence="11" id="KW-0812">Transmembrane</keyword>
<evidence type="ECO:0000259" key="29">
    <source>
        <dbReference type="PROSITE" id="PS50109"/>
    </source>
</evidence>
<keyword evidence="14" id="KW-0210">Decarboxylase</keyword>
<evidence type="ECO:0000256" key="26">
    <source>
        <dbReference type="PROSITE-ProRule" id="PRU00169"/>
    </source>
</evidence>
<evidence type="ECO:0000259" key="33">
    <source>
        <dbReference type="PROSITE" id="PS50887"/>
    </source>
</evidence>
<dbReference type="CDD" id="cd00130">
    <property type="entry name" value="PAS"/>
    <property type="match status" value="3"/>
</dbReference>
<evidence type="ECO:0000256" key="17">
    <source>
        <dbReference type="ARBA" id="ARBA00022989"/>
    </source>
</evidence>
<dbReference type="SMART" id="SM00448">
    <property type="entry name" value="REC"/>
    <property type="match status" value="1"/>
</dbReference>
<evidence type="ECO:0000256" key="28">
    <source>
        <dbReference type="SAM" id="MobiDB-lite"/>
    </source>
</evidence>
<evidence type="ECO:0000256" key="1">
    <source>
        <dbReference type="ARBA" id="ARBA00000085"/>
    </source>
</evidence>
<dbReference type="InterPro" id="IPR035965">
    <property type="entry name" value="PAS-like_dom_sf"/>
</dbReference>
<evidence type="ECO:0000256" key="24">
    <source>
        <dbReference type="ARBA" id="ARBA00031585"/>
    </source>
</evidence>
<dbReference type="Gene3D" id="3.40.50.720">
    <property type="entry name" value="NAD(P)-binding Rossmann-like Domain"/>
    <property type="match status" value="1"/>
</dbReference>
<dbReference type="InterPro" id="IPR003594">
    <property type="entry name" value="HATPase_dom"/>
</dbReference>
<dbReference type="InterPro" id="IPR000014">
    <property type="entry name" value="PAS"/>
</dbReference>
<evidence type="ECO:0000313" key="34">
    <source>
        <dbReference type="EMBL" id="CAI3971861.1"/>
    </source>
</evidence>
<dbReference type="SMART" id="SM00086">
    <property type="entry name" value="PAC"/>
    <property type="match status" value="3"/>
</dbReference>
<feature type="coiled-coil region" evidence="27">
    <location>
        <begin position="1100"/>
        <end position="1130"/>
    </location>
</feature>
<dbReference type="Gene3D" id="3.30.450.20">
    <property type="entry name" value="PAS domain"/>
    <property type="match status" value="3"/>
</dbReference>
<dbReference type="SUPFAM" id="SSF55874">
    <property type="entry name" value="ATPase domain of HSP90 chaperone/DNA topoisomerase II/histidine kinase"/>
    <property type="match status" value="1"/>
</dbReference>
<dbReference type="Pfam" id="PF00072">
    <property type="entry name" value="Response_reg"/>
    <property type="match status" value="1"/>
</dbReference>
<dbReference type="InterPro" id="IPR013767">
    <property type="entry name" value="PAS_fold"/>
</dbReference>
<dbReference type="InterPro" id="IPR036291">
    <property type="entry name" value="NAD(P)-bd_dom_sf"/>
</dbReference>
<evidence type="ECO:0000256" key="18">
    <source>
        <dbReference type="ARBA" id="ARBA00023012"/>
    </source>
</evidence>
<dbReference type="CDD" id="cd17546">
    <property type="entry name" value="REC_hyHK_CKI1_RcsC-like"/>
    <property type="match status" value="1"/>
</dbReference>